<name>A0A5K7YE62_9BACT</name>
<reference evidence="1 2" key="1">
    <citation type="submission" date="2019-11" db="EMBL/GenBank/DDBJ databases">
        <title>Comparative genomics of hydrocarbon-degrading Desulfosarcina strains.</title>
        <authorList>
            <person name="Watanabe M."/>
            <person name="Kojima H."/>
            <person name="Fukui M."/>
        </authorList>
    </citation>
    <scope>NUCLEOTIDE SEQUENCE [LARGE SCALE GENOMIC DNA]</scope>
    <source>
        <strain evidence="1 2">PL12</strain>
    </source>
</reference>
<gene>
    <name evidence="1" type="ORF">DSCA_12880</name>
</gene>
<evidence type="ECO:0000313" key="2">
    <source>
        <dbReference type="Proteomes" id="UP000427906"/>
    </source>
</evidence>
<organism evidence="1 2">
    <name type="scientific">Desulfosarcina alkanivorans</name>
    <dbReference type="NCBI Taxonomy" id="571177"/>
    <lineage>
        <taxon>Bacteria</taxon>
        <taxon>Pseudomonadati</taxon>
        <taxon>Thermodesulfobacteriota</taxon>
        <taxon>Desulfobacteria</taxon>
        <taxon>Desulfobacterales</taxon>
        <taxon>Desulfosarcinaceae</taxon>
        <taxon>Desulfosarcina</taxon>
    </lineage>
</organism>
<sequence length="190" mass="21138">MKNNFLDDLIQAVTRVVTPNVPLLREVLVIGGMPKPTQNLRYLSYNRHTTMDGGRACDFSAVAVVNNRRARQWQLSGYPKKLSRWVFSTRWTRNPLDLYLNNIRCDPSVVAVLAGADSQYSLLGILTMTDLHGTGLANRREQYICPVVAVPGIDADALKTLQAFEAANQIKKSGIIGLQFYRKTGQMAGV</sequence>
<keyword evidence="2" id="KW-1185">Reference proteome</keyword>
<evidence type="ECO:0000313" key="1">
    <source>
        <dbReference type="EMBL" id="BBO67358.1"/>
    </source>
</evidence>
<dbReference type="KEGG" id="dalk:DSCA_12880"/>
<dbReference type="AlphaFoldDB" id="A0A5K7YE62"/>
<dbReference type="Proteomes" id="UP000427906">
    <property type="component" value="Chromosome"/>
</dbReference>
<proteinExistence type="predicted"/>
<dbReference type="RefSeq" id="WP_155315629.1">
    <property type="nucleotide sequence ID" value="NZ_AP021874.1"/>
</dbReference>
<protein>
    <submittedName>
        <fullName evidence="1">Uncharacterized protein</fullName>
    </submittedName>
</protein>
<dbReference type="EMBL" id="AP021874">
    <property type="protein sequence ID" value="BBO67358.1"/>
    <property type="molecule type" value="Genomic_DNA"/>
</dbReference>
<dbReference type="OrthoDB" id="5417876at2"/>
<accession>A0A5K7YE62</accession>